<evidence type="ECO:0000313" key="2">
    <source>
        <dbReference type="EMBL" id="JAT86135.1"/>
    </source>
</evidence>
<dbReference type="EMBL" id="GDQN01004919">
    <property type="protein sequence ID" value="JAT86135.1"/>
    <property type="molecule type" value="Transcribed_RNA"/>
</dbReference>
<name>A0A1E1WGM3_PECGO</name>
<feature type="region of interest" description="Disordered" evidence="1">
    <location>
        <begin position="75"/>
        <end position="109"/>
    </location>
</feature>
<sequence length="109" mass="12099">PNLSGLGITREEFSKSKLKRYESVSTSNLAAKATTDKDAKSKLSRYITTKTNKVQDGKSKLQNLFRPKIVKPIRTLKPNAEASPNLSSASKKKFSHVKSTIPRPTPKKE</sequence>
<gene>
    <name evidence="2" type="ORF">g.442</name>
</gene>
<proteinExistence type="predicted"/>
<protein>
    <submittedName>
        <fullName evidence="2">Uncharacterized protein</fullName>
    </submittedName>
</protein>
<accession>A0A1E1WGM3</accession>
<reference evidence="2" key="1">
    <citation type="submission" date="2015-09" db="EMBL/GenBank/DDBJ databases">
        <title>De novo assembly of Pectinophora gossypiella (Pink Bollworm) gut transcriptome.</title>
        <authorList>
            <person name="Tassone E.E."/>
        </authorList>
    </citation>
    <scope>NUCLEOTIDE SEQUENCE</scope>
</reference>
<dbReference type="OrthoDB" id="7471899at2759"/>
<feature type="non-terminal residue" evidence="2">
    <location>
        <position position="1"/>
    </location>
</feature>
<evidence type="ECO:0000256" key="1">
    <source>
        <dbReference type="SAM" id="MobiDB-lite"/>
    </source>
</evidence>
<organism evidence="2">
    <name type="scientific">Pectinophora gossypiella</name>
    <name type="common">Cotton pink bollworm</name>
    <name type="synonym">Depressaria gossypiella</name>
    <dbReference type="NCBI Taxonomy" id="13191"/>
    <lineage>
        <taxon>Eukaryota</taxon>
        <taxon>Metazoa</taxon>
        <taxon>Ecdysozoa</taxon>
        <taxon>Arthropoda</taxon>
        <taxon>Hexapoda</taxon>
        <taxon>Insecta</taxon>
        <taxon>Pterygota</taxon>
        <taxon>Neoptera</taxon>
        <taxon>Endopterygota</taxon>
        <taxon>Lepidoptera</taxon>
        <taxon>Glossata</taxon>
        <taxon>Ditrysia</taxon>
        <taxon>Gelechioidea</taxon>
        <taxon>Gelechiidae</taxon>
        <taxon>Apatetrinae</taxon>
        <taxon>Pectinophora</taxon>
    </lineage>
</organism>
<dbReference type="AlphaFoldDB" id="A0A1E1WGM3"/>